<dbReference type="EMBL" id="CP108085">
    <property type="protein sequence ID" value="WUP73697.1"/>
    <property type="molecule type" value="Genomic_DNA"/>
</dbReference>
<dbReference type="RefSeq" id="WP_142651418.1">
    <property type="nucleotide sequence ID" value="NZ_CP108085.1"/>
</dbReference>
<keyword evidence="1" id="KW-0812">Transmembrane</keyword>
<sequence>MKPTNPGVLVGLVLVFGLLTWGLLLRFYSTVPTLPWTAIPTTLLLAIGEAYTGWLTRARILRRPNTKPVEPLAVARLAALAKATAYAGAAFGGIFAGFVVHVLELLDLDQPRQDALVGGGSFVACVILICAALFLEHCCRVPGEPSGEA</sequence>
<protein>
    <submittedName>
        <fullName evidence="2">DUF3180 domain-containing protein</fullName>
    </submittedName>
</protein>
<feature type="transmembrane region" description="Helical" evidence="1">
    <location>
        <begin position="115"/>
        <end position="135"/>
    </location>
</feature>
<feature type="transmembrane region" description="Helical" evidence="1">
    <location>
        <begin position="7"/>
        <end position="28"/>
    </location>
</feature>
<name>A0ABZ1SPW7_9ACTN</name>
<evidence type="ECO:0000313" key="3">
    <source>
        <dbReference type="Proteomes" id="UP001432011"/>
    </source>
</evidence>
<evidence type="ECO:0000256" key="1">
    <source>
        <dbReference type="SAM" id="Phobius"/>
    </source>
</evidence>
<dbReference type="Pfam" id="PF11377">
    <property type="entry name" value="DUF3180"/>
    <property type="match status" value="1"/>
</dbReference>
<keyword evidence="1" id="KW-0472">Membrane</keyword>
<dbReference type="Proteomes" id="UP001432011">
    <property type="component" value="Chromosome"/>
</dbReference>
<proteinExistence type="predicted"/>
<dbReference type="InterPro" id="IPR021517">
    <property type="entry name" value="DUF3180"/>
</dbReference>
<keyword evidence="1" id="KW-1133">Transmembrane helix</keyword>
<feature type="transmembrane region" description="Helical" evidence="1">
    <location>
        <begin position="34"/>
        <end position="56"/>
    </location>
</feature>
<evidence type="ECO:0000313" key="2">
    <source>
        <dbReference type="EMBL" id="WUP73697.1"/>
    </source>
</evidence>
<accession>A0ABZ1SPW7</accession>
<gene>
    <name evidence="2" type="ORF">OG913_30570</name>
</gene>
<feature type="transmembrane region" description="Helical" evidence="1">
    <location>
        <begin position="77"/>
        <end position="103"/>
    </location>
</feature>
<organism evidence="2 3">
    <name type="scientific">Microbispora hainanensis</name>
    <dbReference type="NCBI Taxonomy" id="568844"/>
    <lineage>
        <taxon>Bacteria</taxon>
        <taxon>Bacillati</taxon>
        <taxon>Actinomycetota</taxon>
        <taxon>Actinomycetes</taxon>
        <taxon>Streptosporangiales</taxon>
        <taxon>Streptosporangiaceae</taxon>
        <taxon>Microbispora</taxon>
    </lineage>
</organism>
<keyword evidence="3" id="KW-1185">Reference proteome</keyword>
<reference evidence="2" key="1">
    <citation type="submission" date="2022-10" db="EMBL/GenBank/DDBJ databases">
        <title>The complete genomes of actinobacterial strains from the NBC collection.</title>
        <authorList>
            <person name="Joergensen T.S."/>
            <person name="Alvarez Arevalo M."/>
            <person name="Sterndorff E.B."/>
            <person name="Faurdal D."/>
            <person name="Vuksanovic O."/>
            <person name="Mourched A.-S."/>
            <person name="Charusanti P."/>
            <person name="Shaw S."/>
            <person name="Blin K."/>
            <person name="Weber T."/>
        </authorList>
    </citation>
    <scope>NUCLEOTIDE SEQUENCE</scope>
    <source>
        <strain evidence="2">NBC_00254</strain>
    </source>
</reference>